<proteinExistence type="predicted"/>
<evidence type="ECO:0000313" key="1">
    <source>
        <dbReference type="EMBL" id="KAK2549869.1"/>
    </source>
</evidence>
<keyword evidence="2" id="KW-1185">Reference proteome</keyword>
<accession>A0AAD9PVI7</accession>
<evidence type="ECO:0000313" key="2">
    <source>
        <dbReference type="Proteomes" id="UP001249851"/>
    </source>
</evidence>
<dbReference type="EMBL" id="JARQWQ010000119">
    <property type="protein sequence ID" value="KAK2549869.1"/>
    <property type="molecule type" value="Genomic_DNA"/>
</dbReference>
<organism evidence="1 2">
    <name type="scientific">Acropora cervicornis</name>
    <name type="common">Staghorn coral</name>
    <dbReference type="NCBI Taxonomy" id="6130"/>
    <lineage>
        <taxon>Eukaryota</taxon>
        <taxon>Metazoa</taxon>
        <taxon>Cnidaria</taxon>
        <taxon>Anthozoa</taxon>
        <taxon>Hexacorallia</taxon>
        <taxon>Scleractinia</taxon>
        <taxon>Astrocoeniina</taxon>
        <taxon>Acroporidae</taxon>
        <taxon>Acropora</taxon>
    </lineage>
</organism>
<comment type="caution">
    <text evidence="1">The sequence shown here is derived from an EMBL/GenBank/DDBJ whole genome shotgun (WGS) entry which is preliminary data.</text>
</comment>
<protein>
    <submittedName>
        <fullName evidence="1">Uncharacterized protein</fullName>
    </submittedName>
</protein>
<gene>
    <name evidence="1" type="ORF">P5673_029576</name>
</gene>
<dbReference type="AlphaFoldDB" id="A0AAD9PVI7"/>
<reference evidence="1" key="2">
    <citation type="journal article" date="2023" name="Science">
        <title>Genomic signatures of disease resistance in endangered staghorn corals.</title>
        <authorList>
            <person name="Vollmer S.V."/>
            <person name="Selwyn J.D."/>
            <person name="Despard B.A."/>
            <person name="Roesel C.L."/>
        </authorList>
    </citation>
    <scope>NUCLEOTIDE SEQUENCE</scope>
    <source>
        <strain evidence="1">K2</strain>
    </source>
</reference>
<dbReference type="Proteomes" id="UP001249851">
    <property type="component" value="Unassembled WGS sequence"/>
</dbReference>
<name>A0AAD9PVI7_ACRCE</name>
<reference evidence="1" key="1">
    <citation type="journal article" date="2023" name="G3 (Bethesda)">
        <title>Whole genome assembly and annotation of the endangered Caribbean coral Acropora cervicornis.</title>
        <authorList>
            <person name="Selwyn J.D."/>
            <person name="Vollmer S.V."/>
        </authorList>
    </citation>
    <scope>NUCLEOTIDE SEQUENCE</scope>
    <source>
        <strain evidence="1">K2</strain>
    </source>
</reference>
<sequence length="71" mass="8086">MFLSLWYFNISSLKLCVPREGSVIADLELTFNSSTYEDYLRGRLQDATKDNKLGDLDVKQVVVGRFISPVL</sequence>